<dbReference type="Pfam" id="PF26640">
    <property type="entry name" value="DUF8212"/>
    <property type="match status" value="1"/>
</dbReference>
<dbReference type="AlphaFoldDB" id="A0A5K1K0F7"/>
<reference evidence="2" key="1">
    <citation type="submission" date="2019-10" db="EMBL/GenBank/DDBJ databases">
        <authorList>
            <person name="Nor Muhammad N."/>
        </authorList>
    </citation>
    <scope>NUCLEOTIDE SEQUENCE</scope>
</reference>
<gene>
    <name evidence="2" type="primary">A0A024CHY4</name>
</gene>
<dbReference type="InterPro" id="IPR058525">
    <property type="entry name" value="DUF8212"/>
</dbReference>
<protein>
    <submittedName>
        <fullName evidence="2">CipA</fullName>
    </submittedName>
</protein>
<organism evidence="2">
    <name type="scientific">Ganoderma boninense</name>
    <dbReference type="NCBI Taxonomy" id="34458"/>
    <lineage>
        <taxon>Eukaryota</taxon>
        <taxon>Fungi</taxon>
        <taxon>Dikarya</taxon>
        <taxon>Basidiomycota</taxon>
        <taxon>Agaricomycotina</taxon>
        <taxon>Agaricomycetes</taxon>
        <taxon>Polyporales</taxon>
        <taxon>Polyporaceae</taxon>
        <taxon>Ganoderma</taxon>
    </lineage>
</organism>
<evidence type="ECO:0000313" key="2">
    <source>
        <dbReference type="EMBL" id="VWO98818.1"/>
    </source>
</evidence>
<feature type="domain" description="DUF8212" evidence="1">
    <location>
        <begin position="281"/>
        <end position="484"/>
    </location>
</feature>
<dbReference type="EMBL" id="LR727197">
    <property type="protein sequence ID" value="VWO98818.1"/>
    <property type="molecule type" value="Genomic_DNA"/>
</dbReference>
<proteinExistence type="predicted"/>
<name>A0A5K1K0F7_9APHY</name>
<accession>A0A5K1K0F7</accession>
<evidence type="ECO:0000259" key="1">
    <source>
        <dbReference type="Pfam" id="PF26640"/>
    </source>
</evidence>
<dbReference type="PANTHER" id="PTHR10622:SF10">
    <property type="entry name" value="HET DOMAIN-CONTAINING PROTEIN"/>
    <property type="match status" value="1"/>
</dbReference>
<sequence length="626" mass="70697">MRLLHTTRGEFCEFDDERLEEVRYAVLSHMYSWNKEPELSYKAFRIIQEDHRYYSASPAPLSPTTTDLRLSSPSLHVTHSWSSAISSSSPPPFLGTTGILDDPRVSPKIQEACRIARTDNYDYIWINTCCVNDDSTLESTESLYATFRRFSKASICYAYLADVPDPMDDSPVRSSGSPFHYSRWFNRGWTLQELIAPKHLVFVSQNWVRLGTKEELAEIISDITGIDEDILTHRKHYSDASVARRMSWASRRRTTRVEDEAYSLMGLFGVTMQPMYGEGHQAFFRLQQEILMRTQDQSLFAWGTRSPPLQSPPADVGPSPPFAGFPPFHDTQDSTLFARSTSDFANSRAVGRMSHDPVLGFRLAHQYVFTPYGLRTQLPIIPLRSLLDGPAVKPADLASLHVAILACRLTFDGARHFVALLLSHDQEPSPFGINVLIPKVLRLGSGPSGPECPHIRLLTISESLLLSHAVRQSMRTQTVHLSSPDYVSESIVTVKTTMASLSQRSYKRLQDRGYAVQDENIGSLWFPLRRLCLSKGDVVFEVEYGSTRHGEEAAVQLIVKKCPPPGRELVSRVAPLVELGSTHWVHSWRLTEFHLKDTLILSFGLECLPMSRLYYLNVDETAVDEV</sequence>
<dbReference type="PANTHER" id="PTHR10622">
    <property type="entry name" value="HET DOMAIN-CONTAINING PROTEIN"/>
    <property type="match status" value="1"/>
</dbReference>